<reference evidence="2 3" key="1">
    <citation type="journal article" date="2018" name="Evol. Lett.">
        <title>Horizontal gene cluster transfer increased hallucinogenic mushroom diversity.</title>
        <authorList>
            <person name="Reynolds H.T."/>
            <person name="Vijayakumar V."/>
            <person name="Gluck-Thaler E."/>
            <person name="Korotkin H.B."/>
            <person name="Matheny P.B."/>
            <person name="Slot J.C."/>
        </authorList>
    </citation>
    <scope>NUCLEOTIDE SEQUENCE [LARGE SCALE GENOMIC DNA]</scope>
    <source>
        <strain evidence="2 3">2631</strain>
    </source>
</reference>
<dbReference type="Proteomes" id="UP000283269">
    <property type="component" value="Unassembled WGS sequence"/>
</dbReference>
<proteinExistence type="predicted"/>
<gene>
    <name evidence="2" type="ORF">CVT25_005887</name>
</gene>
<feature type="region of interest" description="Disordered" evidence="1">
    <location>
        <begin position="43"/>
        <end position="77"/>
    </location>
</feature>
<dbReference type="OrthoDB" id="2434934at2759"/>
<evidence type="ECO:0000313" key="2">
    <source>
        <dbReference type="EMBL" id="PPQ67303.1"/>
    </source>
</evidence>
<keyword evidence="3" id="KW-1185">Reference proteome</keyword>
<sequence length="481" mass="52372">MGVFGYFSYSATERTEIVAEGTFGSTESANKNPITPSQALIVKPETSRQDGSIARPKDTSTFSQADKATAGKSGQADLNEPRIRRFSLLSFVRKEQVQAKPILSAVHEHEKRDRATQAASVRIQHVQLSKDDKRARKSALAVRSLIIGPTTAEPKLTTERAKPQLNKIKSQLMRPKSANKVIAHLRQLPAVHEPSDVTGFGFNPPIHAVCLEHTDLEEHLLHFSKLPSSDRPRGFFTANIEMANVASAPIDALSNMFNDMHVVNLINSPDFGLGQPGDSNGILAGALPTAETVIEGMKQITPQLMALGYATGKAFTPDHSGIYPPRDRMSVLTYWWGLEIVLPPPSLQFLDNAQSISGAVINFLTALSLINNGVREILPFVRYIAQFVDFEFNAIRKQDEGRGVVCAATWIMPAAMVPRPWDFLDPPEQSSKPDSNTTSPAVTTPAQVPLPSTLPGPIYSVLDTVASPLRKSSASKLALAK</sequence>
<organism evidence="2 3">
    <name type="scientific">Psilocybe cyanescens</name>
    <dbReference type="NCBI Taxonomy" id="93625"/>
    <lineage>
        <taxon>Eukaryota</taxon>
        <taxon>Fungi</taxon>
        <taxon>Dikarya</taxon>
        <taxon>Basidiomycota</taxon>
        <taxon>Agaricomycotina</taxon>
        <taxon>Agaricomycetes</taxon>
        <taxon>Agaricomycetidae</taxon>
        <taxon>Agaricales</taxon>
        <taxon>Agaricineae</taxon>
        <taxon>Strophariaceae</taxon>
        <taxon>Psilocybe</taxon>
    </lineage>
</organism>
<comment type="caution">
    <text evidence="2">The sequence shown here is derived from an EMBL/GenBank/DDBJ whole genome shotgun (WGS) entry which is preliminary data.</text>
</comment>
<dbReference type="AlphaFoldDB" id="A0A409VM39"/>
<name>A0A409VM39_PSICY</name>
<accession>A0A409VM39</accession>
<feature type="compositionally biased region" description="Polar residues" evidence="1">
    <location>
        <begin position="428"/>
        <end position="446"/>
    </location>
</feature>
<evidence type="ECO:0000313" key="3">
    <source>
        <dbReference type="Proteomes" id="UP000283269"/>
    </source>
</evidence>
<evidence type="ECO:0000256" key="1">
    <source>
        <dbReference type="SAM" id="MobiDB-lite"/>
    </source>
</evidence>
<dbReference type="InParanoid" id="A0A409VM39"/>
<dbReference type="EMBL" id="NHYD01003975">
    <property type="protein sequence ID" value="PPQ67303.1"/>
    <property type="molecule type" value="Genomic_DNA"/>
</dbReference>
<protein>
    <submittedName>
        <fullName evidence="2">Uncharacterized protein</fullName>
    </submittedName>
</protein>
<feature type="region of interest" description="Disordered" evidence="1">
    <location>
        <begin position="423"/>
        <end position="456"/>
    </location>
</feature>